<feature type="region of interest" description="Disordered" evidence="1">
    <location>
        <begin position="80"/>
        <end position="101"/>
    </location>
</feature>
<comment type="caution">
    <text evidence="2">The sequence shown here is derived from an EMBL/GenBank/DDBJ whole genome shotgun (WGS) entry which is preliminary data.</text>
</comment>
<name>A0A1R3KVN8_9ROSI</name>
<sequence>MLSSRFSDLEAGDPGTFESYVPGRVNVGVQSSVIERENEALTRPLNRFNSLVYLSDGLLQESKLIGKMLGLSVGGGGASSSERPSFDLNLPPADEPEPAVEQGPIPLSQAEEKILFRLTQPAEPRNMGQLYVEARKIAQNKGELVDLMVELDRDAPDFWRHHRDDIISDSILTNRKTEYGSKVLSDMVAELRGERGCKCNRFEDPWFWKAHESERYVECATDTTLRRFFFISGGHFPYLTYATLPLQATPAEQDALRFPLLWTHRNMRRAGIVVPILNQFRKGSLML</sequence>
<keyword evidence="3" id="KW-1185">Reference proteome</keyword>
<reference evidence="3" key="1">
    <citation type="submission" date="2013-09" db="EMBL/GenBank/DDBJ databases">
        <title>Corchorus olitorius genome sequencing.</title>
        <authorList>
            <person name="Alam M."/>
            <person name="Haque M.S."/>
            <person name="Islam M.S."/>
            <person name="Emdad E.M."/>
            <person name="Islam M.M."/>
            <person name="Ahmed B."/>
            <person name="Halim A."/>
            <person name="Hossen Q.M.M."/>
            <person name="Hossain M.Z."/>
            <person name="Ahmed R."/>
            <person name="Khan M.M."/>
            <person name="Islam R."/>
            <person name="Rashid M.M."/>
            <person name="Khan S.A."/>
            <person name="Rahman M.S."/>
            <person name="Alam M."/>
            <person name="Yahiya A.S."/>
            <person name="Khan M.S."/>
            <person name="Azam M.S."/>
            <person name="Haque T."/>
            <person name="Lashkar M.Z.H."/>
            <person name="Akhand A.I."/>
            <person name="Morshed G."/>
            <person name="Roy S."/>
            <person name="Uddin K.S."/>
            <person name="Rabeya T."/>
            <person name="Hossain A.S."/>
            <person name="Chowdhury A."/>
            <person name="Snigdha A.R."/>
            <person name="Mortoza M.S."/>
            <person name="Matin S.A."/>
            <person name="Hoque S.M.E."/>
            <person name="Islam M.K."/>
            <person name="Roy D.K."/>
            <person name="Haider R."/>
            <person name="Moosa M.M."/>
            <person name="Elias S.M."/>
            <person name="Hasan A.M."/>
            <person name="Jahan S."/>
            <person name="Shafiuddin M."/>
            <person name="Mahmood N."/>
            <person name="Shommy N.S."/>
        </authorList>
    </citation>
    <scope>NUCLEOTIDE SEQUENCE [LARGE SCALE GENOMIC DNA]</scope>
    <source>
        <strain evidence="3">cv. O-4</strain>
    </source>
</reference>
<evidence type="ECO:0000256" key="1">
    <source>
        <dbReference type="SAM" id="MobiDB-lite"/>
    </source>
</evidence>
<gene>
    <name evidence="2" type="ORF">COLO4_03971</name>
</gene>
<protein>
    <submittedName>
        <fullName evidence="2">Uncharacterized protein</fullName>
    </submittedName>
</protein>
<dbReference type="Proteomes" id="UP000187203">
    <property type="component" value="Unassembled WGS sequence"/>
</dbReference>
<proteinExistence type="predicted"/>
<evidence type="ECO:0000313" key="3">
    <source>
        <dbReference type="Proteomes" id="UP000187203"/>
    </source>
</evidence>
<dbReference type="AlphaFoldDB" id="A0A1R3KVN8"/>
<evidence type="ECO:0000313" key="2">
    <source>
        <dbReference type="EMBL" id="OMP11194.1"/>
    </source>
</evidence>
<organism evidence="2 3">
    <name type="scientific">Corchorus olitorius</name>
    <dbReference type="NCBI Taxonomy" id="93759"/>
    <lineage>
        <taxon>Eukaryota</taxon>
        <taxon>Viridiplantae</taxon>
        <taxon>Streptophyta</taxon>
        <taxon>Embryophyta</taxon>
        <taxon>Tracheophyta</taxon>
        <taxon>Spermatophyta</taxon>
        <taxon>Magnoliopsida</taxon>
        <taxon>eudicotyledons</taxon>
        <taxon>Gunneridae</taxon>
        <taxon>Pentapetalae</taxon>
        <taxon>rosids</taxon>
        <taxon>malvids</taxon>
        <taxon>Malvales</taxon>
        <taxon>Malvaceae</taxon>
        <taxon>Grewioideae</taxon>
        <taxon>Apeibeae</taxon>
        <taxon>Corchorus</taxon>
    </lineage>
</organism>
<accession>A0A1R3KVN8</accession>
<dbReference type="EMBL" id="AWUE01010879">
    <property type="protein sequence ID" value="OMP11194.1"/>
    <property type="molecule type" value="Genomic_DNA"/>
</dbReference>